<reference evidence="1 2" key="1">
    <citation type="journal article" date="2016" name="Nat. Commun.">
        <title>Ectomycorrhizal ecology is imprinted in the genome of the dominant symbiotic fungus Cenococcum geophilum.</title>
        <authorList>
            <consortium name="DOE Joint Genome Institute"/>
            <person name="Peter M."/>
            <person name="Kohler A."/>
            <person name="Ohm R.A."/>
            <person name="Kuo A."/>
            <person name="Krutzmann J."/>
            <person name="Morin E."/>
            <person name="Arend M."/>
            <person name="Barry K.W."/>
            <person name="Binder M."/>
            <person name="Choi C."/>
            <person name="Clum A."/>
            <person name="Copeland A."/>
            <person name="Grisel N."/>
            <person name="Haridas S."/>
            <person name="Kipfer T."/>
            <person name="LaButti K."/>
            <person name="Lindquist E."/>
            <person name="Lipzen A."/>
            <person name="Maire R."/>
            <person name="Meier B."/>
            <person name="Mihaltcheva S."/>
            <person name="Molinier V."/>
            <person name="Murat C."/>
            <person name="Poggeler S."/>
            <person name="Quandt C.A."/>
            <person name="Sperisen C."/>
            <person name="Tritt A."/>
            <person name="Tisserant E."/>
            <person name="Crous P.W."/>
            <person name="Henrissat B."/>
            <person name="Nehls U."/>
            <person name="Egli S."/>
            <person name="Spatafora J.W."/>
            <person name="Grigoriev I.V."/>
            <person name="Martin F.M."/>
        </authorList>
    </citation>
    <scope>NUCLEOTIDE SEQUENCE [LARGE SCALE GENOMIC DNA]</scope>
    <source>
        <strain evidence="1 2">CBS 459.81</strain>
    </source>
</reference>
<dbReference type="Proteomes" id="UP000250266">
    <property type="component" value="Unassembled WGS sequence"/>
</dbReference>
<dbReference type="EMBL" id="KV745036">
    <property type="protein sequence ID" value="OCK78858.1"/>
    <property type="molecule type" value="Genomic_DNA"/>
</dbReference>
<evidence type="ECO:0000313" key="1">
    <source>
        <dbReference type="EMBL" id="OCK78858.1"/>
    </source>
</evidence>
<proteinExistence type="predicted"/>
<organism evidence="1 2">
    <name type="scientific">Lepidopterella palustris CBS 459.81</name>
    <dbReference type="NCBI Taxonomy" id="1314670"/>
    <lineage>
        <taxon>Eukaryota</taxon>
        <taxon>Fungi</taxon>
        <taxon>Dikarya</taxon>
        <taxon>Ascomycota</taxon>
        <taxon>Pezizomycotina</taxon>
        <taxon>Dothideomycetes</taxon>
        <taxon>Pleosporomycetidae</taxon>
        <taxon>Mytilinidiales</taxon>
        <taxon>Argynnaceae</taxon>
        <taxon>Lepidopterella</taxon>
    </lineage>
</organism>
<dbReference type="AlphaFoldDB" id="A0A8E2JDX0"/>
<keyword evidence="2" id="KW-1185">Reference proteome</keyword>
<gene>
    <name evidence="1" type="ORF">K432DRAFT_83248</name>
</gene>
<sequence length="105" mass="11831">MISRATQHTFKHPLGTTKKEHLIMSRTKSMLSIIWGALALLAMPELPNEAISEFAVESRDRAPRSMFPMQSSRNPELFLHCPFSCRIGKYFFSLFSVDGGGGKKK</sequence>
<evidence type="ECO:0000313" key="2">
    <source>
        <dbReference type="Proteomes" id="UP000250266"/>
    </source>
</evidence>
<accession>A0A8E2JDX0</accession>
<protein>
    <submittedName>
        <fullName evidence="1">Uncharacterized protein</fullName>
    </submittedName>
</protein>
<name>A0A8E2JDX0_9PEZI</name>